<evidence type="ECO:0000256" key="1">
    <source>
        <dbReference type="SAM" id="MobiDB-lite"/>
    </source>
</evidence>
<feature type="region of interest" description="Disordered" evidence="1">
    <location>
        <begin position="71"/>
        <end position="94"/>
    </location>
</feature>
<sequence length="135" mass="15611">MIQGGGLNSHHQKHALNFSTIPELKSIQERTHTLSNLLHPPPTTTEKAPLTKNLIYPSFLYHLNPYHGKGHKTNPIPIPNPNELNHQTPPKTRNHKRLCEETLTQKEIVASRRFNRSIETNWPNQPTRREKRQAL</sequence>
<dbReference type="PIR" id="A86489">
    <property type="entry name" value="A86489"/>
</dbReference>
<reference key="1">
    <citation type="journal article" date="2000" name="Nature">
        <title>Sequence and analysis of chromosome 1 of the plant Arabidopsis thaliana.</title>
        <authorList>
            <person name="Theologis A."/>
            <person name="Ecker J.R."/>
            <person name="Palm C.J."/>
            <person name="Federspiel N.A."/>
            <person name="Kaul S."/>
            <person name="White O."/>
            <person name="Alonso J."/>
            <person name="Altafi H."/>
            <person name="Araujo R."/>
            <person name="Bowman C.L."/>
            <person name="Brooks S.Y."/>
            <person name="Buehler E."/>
            <person name="Chan A."/>
            <person name="Chao Q."/>
            <person name="Chen H."/>
            <person name="Cheuk R.F."/>
            <person name="Chin C.W."/>
            <person name="Chung M.K."/>
            <person name="Conn L."/>
            <person name="Conway A.B."/>
            <person name="Conway A.R."/>
            <person name="Creasy T.H."/>
            <person name="Dewar K."/>
            <person name="Dunn P."/>
            <person name="Etgu P."/>
            <person name="Feldblyum T.V."/>
            <person name="Feng J."/>
            <person name="Fong B."/>
            <person name="Fujii C.Y."/>
            <person name="Gill J.E."/>
            <person name="Goldsmith A.D."/>
            <person name="Haas B."/>
            <person name="Hansen N.F."/>
            <person name="Hughes B."/>
            <person name="Huizar L."/>
            <person name="Hunter J.L."/>
            <person name="Jenkins J."/>
            <person name="Johnson-Hopson C."/>
            <person name="Khan S."/>
            <person name="Khaykin E."/>
            <person name="Kim C.J."/>
            <person name="Koo H.L."/>
            <person name="Kremenetskaia I."/>
            <person name="Kurtz D.B."/>
            <person name="Kwan A."/>
            <person name="Lam B."/>
            <person name="Langin-Hooper S."/>
            <person name="Lee A."/>
            <person name="Lee J.M."/>
            <person name="Lenz C.A."/>
            <person name="Li J.H."/>
            <person name="Li Y."/>
            <person name="Lin X."/>
            <person name="Liu S.X."/>
            <person name="Liu Z.A."/>
            <person name="Luros J.S."/>
            <person name="Maiti R."/>
            <person name="Marziali A."/>
            <person name="Militscher J."/>
            <person name="Miranda M."/>
            <person name="Nguyen M."/>
            <person name="Nierman W.C."/>
            <person name="Osborne B.I."/>
            <person name="Pai G."/>
            <person name="Peterson J."/>
            <person name="Pham P.K."/>
            <person name="Rizzo M."/>
            <person name="Rooney T."/>
            <person name="Rowley D."/>
            <person name="Sakano H."/>
            <person name="Salzberg S.L."/>
            <person name="Schwartz J.R."/>
            <person name="Shinn P."/>
            <person name="Southwick A.M."/>
            <person name="Sun H."/>
            <person name="Tallon L.J."/>
            <person name="Tambunga G."/>
            <person name="Toriumi M.J."/>
            <person name="Town C.D."/>
            <person name="Utterback T."/>
            <person name="Van Aken S."/>
            <person name="Vaysberg M."/>
            <person name="Vysotskaia V.S."/>
            <person name="Walker M."/>
            <person name="Wu D."/>
            <person name="Yu G."/>
            <person name="Fraser C.M."/>
            <person name="Venter J.C."/>
            <person name="Davis R.W."/>
        </authorList>
    </citation>
    <scope>NUCLEOTIDE SEQUENCE [LARGE SCALE GENOMIC DNA]</scope>
    <source>
        <strain>cv. Columbia</strain>
    </source>
</reference>
<dbReference type="AlphaFoldDB" id="Q9LP93"/>
<name>Q9LP93_ARATH</name>
<reference evidence="2" key="2">
    <citation type="submission" date="2000-02" db="EMBL/GenBank/DDBJ databases">
        <title>Genomic sequence for Arabidopsis thaliana BAC T32E20 from chromosome I.</title>
        <authorList>
            <person name="Shinn P."/>
            <person name="Brooks S."/>
            <person name="Buehler E."/>
            <person name="Chao Q."/>
            <person name="Johnson-Hopson C."/>
            <person name="Khan S."/>
            <person name="Kim C."/>
            <person name="Altafi H."/>
            <person name="Bei Q."/>
            <person name="Chin C."/>
            <person name="Chiou J."/>
            <person name="Choi E."/>
            <person name="Conn L."/>
            <person name="Conway A."/>
            <person name="Gonzales A."/>
            <person name="Hansen N."/>
            <person name="Howing B."/>
            <person name="Koo T."/>
            <person name="Lam B."/>
            <person name="Lee J."/>
            <person name="Lenz C."/>
            <person name="Li J."/>
            <person name="Liu A."/>
            <person name="Liu K."/>
            <person name="Liu S."/>
            <person name="Mukharsky N."/>
            <person name="Nguyen M."/>
            <person name="Palm C."/>
            <person name="Pham P."/>
            <person name="Sakano H."/>
            <person name="Schwartz J."/>
            <person name="Southwick A."/>
            <person name="Thaveri A."/>
            <person name="Toriumi M."/>
            <person name="Vaysberg M."/>
            <person name="Yu G."/>
            <person name="Federspiel N.A."/>
            <person name="Theologis A."/>
            <person name="Ecker J.R."/>
        </authorList>
    </citation>
    <scope>NUCLEOTIDE SEQUENCE</scope>
</reference>
<protein>
    <submittedName>
        <fullName evidence="2">T32E20.27</fullName>
    </submittedName>
</protein>
<accession>Q9LP93</accession>
<organism evidence="2">
    <name type="scientific">Arabidopsis thaliana</name>
    <name type="common">Mouse-ear cress</name>
    <dbReference type="NCBI Taxonomy" id="3702"/>
    <lineage>
        <taxon>Eukaryota</taxon>
        <taxon>Viridiplantae</taxon>
        <taxon>Streptophyta</taxon>
        <taxon>Embryophyta</taxon>
        <taxon>Tracheophyta</taxon>
        <taxon>Spermatophyta</taxon>
        <taxon>Magnoliopsida</taxon>
        <taxon>eudicotyledons</taxon>
        <taxon>Gunneridae</taxon>
        <taxon>Pentapetalae</taxon>
        <taxon>rosids</taxon>
        <taxon>malvids</taxon>
        <taxon>Brassicales</taxon>
        <taxon>Brassicaceae</taxon>
        <taxon>Camelineae</taxon>
        <taxon>Arabidopsis</taxon>
    </lineage>
</organism>
<proteinExistence type="predicted"/>
<dbReference type="EMBL" id="AC020646">
    <property type="protein sequence ID" value="AAF79799.1"/>
    <property type="molecule type" value="Genomic_DNA"/>
</dbReference>
<evidence type="ECO:0000313" key="2">
    <source>
        <dbReference type="EMBL" id="AAF79799.1"/>
    </source>
</evidence>
<reference evidence="2" key="3">
    <citation type="submission" date="2000-06" db="EMBL/GenBank/DDBJ databases">
        <authorList>
            <person name="Cheuk R."/>
            <person name="Shinn P."/>
            <person name="Brooks S."/>
            <person name="Buehler E."/>
            <person name="Chao Q."/>
            <person name="Johnson-Hopson C."/>
            <person name="Khan S."/>
            <person name="Kim C."/>
            <person name="Altafi H."/>
            <person name="Bei B."/>
            <person name="Chin C."/>
            <person name="Chiou J."/>
            <person name="Choi E."/>
            <person name="Conn L."/>
            <person name="Conway A."/>
            <person name="Gonzalez A."/>
            <person name="Hansen N."/>
            <person name="Howing B."/>
            <person name="Koo T."/>
            <person name="Lam B."/>
            <person name="Lee J."/>
            <person name="Lenz C."/>
            <person name="Li J."/>
            <person name="Liu A."/>
            <person name="Liu J."/>
            <person name="Liu S."/>
            <person name="Mukharsky N."/>
            <person name="Nguyen M."/>
            <person name="Palm C."/>
            <person name="Pham P."/>
            <person name="Sakano H."/>
            <person name="Schwartz J."/>
            <person name="Southwick A."/>
            <person name="Thaveri A."/>
            <person name="Toriumi M."/>
            <person name="Vaysberg M."/>
            <person name="Yu G."/>
            <person name="Davis R."/>
            <person name="Federspiel N."/>
            <person name="Theologis A."/>
            <person name="Ecker J."/>
        </authorList>
    </citation>
    <scope>NUCLEOTIDE SEQUENCE</scope>
</reference>